<keyword evidence="10" id="KW-0575">Peroxidase</keyword>
<organism evidence="10 11">
    <name type="scientific">Sorangium cellulosum</name>
    <name type="common">Polyangium cellulosum</name>
    <dbReference type="NCBI Taxonomy" id="56"/>
    <lineage>
        <taxon>Bacteria</taxon>
        <taxon>Pseudomonadati</taxon>
        <taxon>Myxococcota</taxon>
        <taxon>Polyangia</taxon>
        <taxon>Polyangiales</taxon>
        <taxon>Polyangiaceae</taxon>
        <taxon>Sorangium</taxon>
    </lineage>
</organism>
<dbReference type="InterPro" id="IPR023929">
    <property type="entry name" value="MbnH-like"/>
</dbReference>
<sequence length="415" mass="43873">MSVMGIMLRRLAAPSLLAALAALSGGCGDDAGTPGAGGSPETGAGGHGGGGGGGGGGADAVAYDWGLPPGYPVPKVPVDNPMSAVKVELGKRLFYDRRLSGNGTYSCASCHRQDIAFTDGLPSAAGSTGQMHTRGSMSLANVAYLTALTWGNPLLDSLEEQALLPMFGETPVELGLAGQEEALMERLRTEPLYQDLFPEAFPEDDDPIRLANITKAIAAFERSLLSYRSPYDRYTYGGDPSGMSEAALRGKDLFFSERLECFHCHGGFNLSDSVEHDGTTFREVMFHNTGLYNIGGTGAYPEGNAGVFDVSGDATDMGRFRAPTLRNVAVTAPYMHDGSIETLEGVLDHYAAGGRTIESGPNAGVGSKNKYKSELITGFALTEEERADVIAFLQSLTDDEFLTDPRFADPWVEAP</sequence>
<dbReference type="RefSeq" id="WP_234022727.1">
    <property type="nucleotide sequence ID" value="NZ_CP012673.1"/>
</dbReference>
<dbReference type="Proteomes" id="UP000238348">
    <property type="component" value="Chromosome"/>
</dbReference>
<protein>
    <submittedName>
        <fullName evidence="10">Cytochrome C peroxidase</fullName>
    </submittedName>
</protein>
<dbReference type="AlphaFoldDB" id="A0A2L0F269"/>
<dbReference type="GO" id="GO:0020037">
    <property type="term" value="F:heme binding"/>
    <property type="evidence" value="ECO:0007669"/>
    <property type="project" value="InterPro"/>
</dbReference>
<feature type="region of interest" description="Disordered" evidence="7">
    <location>
        <begin position="32"/>
        <end position="53"/>
    </location>
</feature>
<feature type="domain" description="Cytochrome c" evidence="9">
    <location>
        <begin position="85"/>
        <end position="221"/>
    </location>
</feature>
<dbReference type="GO" id="GO:0004130">
    <property type="term" value="F:cytochrome-c peroxidase activity"/>
    <property type="evidence" value="ECO:0007669"/>
    <property type="project" value="TreeGrafter"/>
</dbReference>
<evidence type="ECO:0000256" key="4">
    <source>
        <dbReference type="ARBA" id="ARBA00023002"/>
    </source>
</evidence>
<keyword evidence="3 6" id="KW-0479">Metal-binding</keyword>
<keyword evidence="2 6" id="KW-0349">Heme</keyword>
<dbReference type="InterPro" id="IPR004852">
    <property type="entry name" value="Di-haem_cyt_c_peroxidsae"/>
</dbReference>
<dbReference type="NCBIfam" id="TIGR04039">
    <property type="entry name" value="MXAN_0977_Heme2"/>
    <property type="match status" value="1"/>
</dbReference>
<evidence type="ECO:0000256" key="5">
    <source>
        <dbReference type="ARBA" id="ARBA00023004"/>
    </source>
</evidence>
<dbReference type="InterPro" id="IPR051395">
    <property type="entry name" value="Cytochrome_c_Peroxidase/MauG"/>
</dbReference>
<evidence type="ECO:0000256" key="2">
    <source>
        <dbReference type="ARBA" id="ARBA00022617"/>
    </source>
</evidence>
<reference evidence="10 11" key="1">
    <citation type="submission" date="2015-09" db="EMBL/GenBank/DDBJ databases">
        <title>Sorangium comparison.</title>
        <authorList>
            <person name="Zaburannyi N."/>
            <person name="Bunk B."/>
            <person name="Overmann J."/>
            <person name="Mueller R."/>
        </authorList>
    </citation>
    <scope>NUCLEOTIDE SEQUENCE [LARGE SCALE GENOMIC DNA]</scope>
    <source>
        <strain evidence="10 11">So ce26</strain>
    </source>
</reference>
<feature type="domain" description="Cytochrome c" evidence="9">
    <location>
        <begin position="245"/>
        <end position="397"/>
    </location>
</feature>
<dbReference type="PROSITE" id="PS51007">
    <property type="entry name" value="CYTC"/>
    <property type="match status" value="2"/>
</dbReference>
<dbReference type="InterPro" id="IPR009056">
    <property type="entry name" value="Cyt_c-like_dom"/>
</dbReference>
<dbReference type="PANTHER" id="PTHR30600:SF14">
    <property type="entry name" value="CYTOCHROME C PEROXIDASE"/>
    <property type="match status" value="1"/>
</dbReference>
<dbReference type="PANTHER" id="PTHR30600">
    <property type="entry name" value="CYTOCHROME C PEROXIDASE-RELATED"/>
    <property type="match status" value="1"/>
</dbReference>
<accession>A0A2L0F269</accession>
<evidence type="ECO:0000313" key="10">
    <source>
        <dbReference type="EMBL" id="AUX45633.1"/>
    </source>
</evidence>
<evidence type="ECO:0000256" key="6">
    <source>
        <dbReference type="PROSITE-ProRule" id="PRU00433"/>
    </source>
</evidence>
<dbReference type="GO" id="GO:0030313">
    <property type="term" value="C:cell envelope"/>
    <property type="evidence" value="ECO:0007669"/>
    <property type="project" value="UniProtKB-SubCell"/>
</dbReference>
<evidence type="ECO:0000313" key="11">
    <source>
        <dbReference type="Proteomes" id="UP000238348"/>
    </source>
</evidence>
<dbReference type="InterPro" id="IPR036909">
    <property type="entry name" value="Cyt_c-like_dom_sf"/>
</dbReference>
<comment type="subcellular location">
    <subcellularLocation>
        <location evidence="1">Cell envelope</location>
    </subcellularLocation>
</comment>
<feature type="chain" id="PRO_5014862663" evidence="8">
    <location>
        <begin position="19"/>
        <end position="415"/>
    </location>
</feature>
<dbReference type="SUPFAM" id="SSF46626">
    <property type="entry name" value="Cytochrome c"/>
    <property type="match status" value="2"/>
</dbReference>
<evidence type="ECO:0000256" key="3">
    <source>
        <dbReference type="ARBA" id="ARBA00022723"/>
    </source>
</evidence>
<evidence type="ECO:0000256" key="8">
    <source>
        <dbReference type="SAM" id="SignalP"/>
    </source>
</evidence>
<dbReference type="GO" id="GO:0009055">
    <property type="term" value="F:electron transfer activity"/>
    <property type="evidence" value="ECO:0007669"/>
    <property type="project" value="InterPro"/>
</dbReference>
<evidence type="ECO:0000256" key="7">
    <source>
        <dbReference type="SAM" id="MobiDB-lite"/>
    </source>
</evidence>
<keyword evidence="5 6" id="KW-0408">Iron</keyword>
<proteinExistence type="predicted"/>
<gene>
    <name evidence="10" type="ORF">SOCE26_071280</name>
</gene>
<dbReference type="Gene3D" id="1.10.760.10">
    <property type="entry name" value="Cytochrome c-like domain"/>
    <property type="match status" value="2"/>
</dbReference>
<evidence type="ECO:0000256" key="1">
    <source>
        <dbReference type="ARBA" id="ARBA00004196"/>
    </source>
</evidence>
<evidence type="ECO:0000259" key="9">
    <source>
        <dbReference type="PROSITE" id="PS51007"/>
    </source>
</evidence>
<name>A0A2L0F269_SORCE</name>
<dbReference type="GO" id="GO:0046872">
    <property type="term" value="F:metal ion binding"/>
    <property type="evidence" value="ECO:0007669"/>
    <property type="project" value="UniProtKB-KW"/>
</dbReference>
<dbReference type="EMBL" id="CP012673">
    <property type="protein sequence ID" value="AUX45633.1"/>
    <property type="molecule type" value="Genomic_DNA"/>
</dbReference>
<feature type="signal peptide" evidence="8">
    <location>
        <begin position="1"/>
        <end position="18"/>
    </location>
</feature>
<keyword evidence="4" id="KW-0560">Oxidoreductase</keyword>
<dbReference type="Pfam" id="PF03150">
    <property type="entry name" value="CCP_MauG"/>
    <property type="match status" value="1"/>
</dbReference>
<keyword evidence="8" id="KW-0732">Signal</keyword>